<dbReference type="RefSeq" id="WP_163652064.1">
    <property type="nucleotide sequence ID" value="NZ_JAAGRN010000002.1"/>
</dbReference>
<keyword evidence="1" id="KW-0732">Signal</keyword>
<feature type="chain" id="PRO_5025396071" evidence="1">
    <location>
        <begin position="26"/>
        <end position="149"/>
    </location>
</feature>
<reference evidence="2" key="1">
    <citation type="submission" date="2020-02" db="EMBL/GenBank/DDBJ databases">
        <authorList>
            <person name="Chen W.-M."/>
        </authorList>
    </citation>
    <scope>NUCLEOTIDE SEQUENCE</scope>
    <source>
        <strain evidence="2">NBD-18</strain>
    </source>
</reference>
<evidence type="ECO:0000313" key="2">
    <source>
        <dbReference type="EMBL" id="NDY82559.1"/>
    </source>
</evidence>
<dbReference type="EMBL" id="JAAGRN010000002">
    <property type="protein sequence ID" value="NDY82559.1"/>
    <property type="molecule type" value="Genomic_DNA"/>
</dbReference>
<feature type="signal peptide" evidence="1">
    <location>
        <begin position="1"/>
        <end position="25"/>
    </location>
</feature>
<organism evidence="2">
    <name type="scientific">Sheuella amnicola</name>
    <dbReference type="NCBI Taxonomy" id="2707330"/>
    <lineage>
        <taxon>Bacteria</taxon>
        <taxon>Pseudomonadati</taxon>
        <taxon>Pseudomonadota</taxon>
        <taxon>Betaproteobacteria</taxon>
        <taxon>Burkholderiales</taxon>
        <taxon>Alcaligenaceae</taxon>
        <taxon>Sheuella</taxon>
    </lineage>
</organism>
<evidence type="ECO:0000256" key="1">
    <source>
        <dbReference type="SAM" id="SignalP"/>
    </source>
</evidence>
<name>A0A6B2QZG7_9BURK</name>
<proteinExistence type="predicted"/>
<comment type="caution">
    <text evidence="2">The sequence shown here is derived from an EMBL/GenBank/DDBJ whole genome shotgun (WGS) entry which is preliminary data.</text>
</comment>
<protein>
    <submittedName>
        <fullName evidence="2">DUF1134 domain-containing protein</fullName>
    </submittedName>
</protein>
<sequence length="149" mass="15218">MIKFGKFISALFIGLLMATSGVASAQTNKTPSGTVTIDETQFGFIVGGSVGGGVLNYKGKSYKFKIGGISVGANFGVAKVAASGEVFDLSDLSKFAGTYAKLDGNATIGGGVGGTVLKNEHGVIMKLKSTQEGLQFNLSANGVQVKLED</sequence>
<dbReference type="AlphaFoldDB" id="A0A6B2QZG7"/>
<gene>
    <name evidence="2" type="ORF">G3I67_04865</name>
</gene>
<accession>A0A6B2QZG7</accession>